<dbReference type="STRING" id="551996.SAMN05192573_11029"/>
<proteinExistence type="predicted"/>
<organism evidence="1 2">
    <name type="scientific">Mucilaginibacter gossypii</name>
    <dbReference type="NCBI Taxonomy" id="551996"/>
    <lineage>
        <taxon>Bacteria</taxon>
        <taxon>Pseudomonadati</taxon>
        <taxon>Bacteroidota</taxon>
        <taxon>Sphingobacteriia</taxon>
        <taxon>Sphingobacteriales</taxon>
        <taxon>Sphingobacteriaceae</taxon>
        <taxon>Mucilaginibacter</taxon>
    </lineage>
</organism>
<name>A0A1G8CT34_9SPHI</name>
<dbReference type="EMBL" id="FNCG01000010">
    <property type="protein sequence ID" value="SDH48433.1"/>
    <property type="molecule type" value="Genomic_DNA"/>
</dbReference>
<evidence type="ECO:0000313" key="2">
    <source>
        <dbReference type="Proteomes" id="UP000199705"/>
    </source>
</evidence>
<evidence type="ECO:0008006" key="3">
    <source>
        <dbReference type="Google" id="ProtNLM"/>
    </source>
</evidence>
<dbReference type="SUPFAM" id="SSF55874">
    <property type="entry name" value="ATPase domain of HSP90 chaperone/DNA topoisomerase II/histidine kinase"/>
    <property type="match status" value="1"/>
</dbReference>
<dbReference type="NCBIfam" id="NF047352">
    <property type="entry name" value="P_loop_sacsin"/>
    <property type="match status" value="1"/>
</dbReference>
<gene>
    <name evidence="1" type="ORF">SAMN05192573_11029</name>
</gene>
<dbReference type="PANTHER" id="PTHR32387">
    <property type="entry name" value="WU:FJ29H11"/>
    <property type="match status" value="1"/>
</dbReference>
<protein>
    <recommendedName>
        <fullName evidence="3">DUF3883 domain-containing protein</fullName>
    </recommendedName>
</protein>
<sequence length="1343" mass="154039">MNEVLTPAKLQQIVADIFKYNQDKNEYDRISDRNVQQLFATSYQTRYFLELIQNARDAIVEGGKGAGKVKTWVANDTLFFANNGVPFDEKGVQSLCYPAVSRKDSKEFIGHKGIGFNAVLEITDRPEVITEVGTFYFNVEDAADELVNWKPIDIALFRFPMFRSASISDLFPDLAAQGFTTIFALPLNNEFKNRIDQIEQNVISGADLVFLEFIKEIDLFDSFIHLNDVGATLQVIEDEEPTEYHIYQGQVVMSDEDIATFAEEEQTIFRDTDTVECKFLLQVNDDGRFEPRPDSKLHLYYAMKFTTGFAFSIHSLFSVTLERKGLHETSKLNKKLFKGIAEYYCGIFLTAIKQDFPDQVLEVMAYERHPNNNLGAFYDEIKKNLRQQELIYHGPSARFCCPSEILLVSNKEYELCRDGFLGDYCLMVVPSNWKIKKWLIDECGVSELTNAIFASKVEEKCIQYINEPGFFQSVYDYAITKQIDLSRKAILLTQGSGCVTGNQTAVYYQDGTSLKAPQVLEDSVSFLSDSIKLTGGPAEQNKFLGVKNFTARNLIDIALDVLKRVQKDEVGRRVMIELIEFLVQFDELQERDHTVIAQSVELPVYHLHSGQRSWRSPAFLPIYFEDFDFAEDYDRDLWALNWDAFDLGDMPKNKWRELFEAIGIWTIPGLTLVAETVFEDETGAIMTVQRDRVLHVPQKLSPRFSQMLLENWEVYRNEIVLDQINKAIVVNNTSYGQPSYRFKNSSFYRTLWELEWIFAKLGDTLTPKSPSDVIFMNSKESGKLQSRIFYDYFPVCELNETLYKEAISDLELMHLNYEDNANYMRILCYFAASYPEIAQDADGTKFEKCYNRLLYLLTEYYHSLKGRSYVGELKKIPFLSRHITTQEYAWTPGEDCIHINEKILLDELLLHGLTDKLAHQFAFTKRDKRDWGRYAKDIGKPLTKLVTFAIKGEGEPKPLIELTPHIALLTAIVEDDLDESFDDGTLLIMKEMNVYVHKPLEIVYTFGNGDHEADIRQIVFTEGEEEDTEVALSINALTTHRDLAIVLQDFFEHFTNEELKRINLLFERILRILHRRTEVERFLSECNIDQTRLDHISEILAQPYFVEPNTIAAPVMVSTSPVTAKPRIVTKTTIVQEPVEITEVEQQGTFHDYTNLLSQHISNQAEEFQPAIPNPASNSAHTISGGSSGGFGVFKPRRRLADDLMKDVGMFAEHHIYQRLQQGEVSLLQKLGISEAVAAAVHWFNILKLEDDDIDDQSIGHGHDFYHAGLDLALEIKGMMAQTPFITLTGPELESMRLRRGNYHLIIVKNIFDPPNIRPLVISDPWGKIMAGELRFMDANLYI</sequence>
<dbReference type="PANTHER" id="PTHR32387:SF0">
    <property type="entry name" value="PROTEIN NO VEIN"/>
    <property type="match status" value="1"/>
</dbReference>
<dbReference type="Gene3D" id="3.30.565.10">
    <property type="entry name" value="Histidine kinase-like ATPase, C-terminal domain"/>
    <property type="match status" value="1"/>
</dbReference>
<reference evidence="2" key="1">
    <citation type="submission" date="2016-10" db="EMBL/GenBank/DDBJ databases">
        <authorList>
            <person name="Varghese N."/>
            <person name="Submissions S."/>
        </authorList>
    </citation>
    <scope>NUCLEOTIDE SEQUENCE [LARGE SCALE GENOMIC DNA]</scope>
    <source>
        <strain evidence="2">Gh-67</strain>
    </source>
</reference>
<dbReference type="Proteomes" id="UP000199705">
    <property type="component" value="Unassembled WGS sequence"/>
</dbReference>
<dbReference type="RefSeq" id="WP_091170431.1">
    <property type="nucleotide sequence ID" value="NZ_FNCG01000010.1"/>
</dbReference>
<accession>A0A1G8CT34</accession>
<dbReference type="InterPro" id="IPR052957">
    <property type="entry name" value="Auxin_embryo_med"/>
</dbReference>
<keyword evidence="2" id="KW-1185">Reference proteome</keyword>
<evidence type="ECO:0000313" key="1">
    <source>
        <dbReference type="EMBL" id="SDH48433.1"/>
    </source>
</evidence>
<dbReference type="InterPro" id="IPR036890">
    <property type="entry name" value="HATPase_C_sf"/>
</dbReference>